<feature type="compositionally biased region" description="Low complexity" evidence="1">
    <location>
        <begin position="1032"/>
        <end position="1047"/>
    </location>
</feature>
<evidence type="ECO:0000313" key="2">
    <source>
        <dbReference type="EMBL" id="CAN98669.1"/>
    </source>
</evidence>
<gene>
    <name evidence="2" type="ordered locus">sce8499</name>
</gene>
<dbReference type="KEGG" id="scl:sce8499"/>
<name>A9FYR0_SORC5</name>
<dbReference type="Proteomes" id="UP000002139">
    <property type="component" value="Chromosome"/>
</dbReference>
<dbReference type="RefSeq" id="WP_012241108.1">
    <property type="nucleotide sequence ID" value="NC_010162.1"/>
</dbReference>
<evidence type="ECO:0000256" key="1">
    <source>
        <dbReference type="SAM" id="MobiDB-lite"/>
    </source>
</evidence>
<feature type="region of interest" description="Disordered" evidence="1">
    <location>
        <begin position="607"/>
        <end position="628"/>
    </location>
</feature>
<organism evidence="2 3">
    <name type="scientific">Sorangium cellulosum (strain So ce56)</name>
    <name type="common">Polyangium cellulosum (strain So ce56)</name>
    <dbReference type="NCBI Taxonomy" id="448385"/>
    <lineage>
        <taxon>Bacteria</taxon>
        <taxon>Pseudomonadati</taxon>
        <taxon>Myxococcota</taxon>
        <taxon>Polyangia</taxon>
        <taxon>Polyangiales</taxon>
        <taxon>Polyangiaceae</taxon>
        <taxon>Sorangium</taxon>
    </lineage>
</organism>
<reference evidence="2 3" key="1">
    <citation type="journal article" date="2007" name="Nat. Biotechnol.">
        <title>Complete genome sequence of the myxobacterium Sorangium cellulosum.</title>
        <authorList>
            <person name="Schneiker S."/>
            <person name="Perlova O."/>
            <person name="Kaiser O."/>
            <person name="Gerth K."/>
            <person name="Alici A."/>
            <person name="Altmeyer M.O."/>
            <person name="Bartels D."/>
            <person name="Bekel T."/>
            <person name="Beyer S."/>
            <person name="Bode E."/>
            <person name="Bode H.B."/>
            <person name="Bolten C.J."/>
            <person name="Choudhuri J.V."/>
            <person name="Doss S."/>
            <person name="Elnakady Y.A."/>
            <person name="Frank B."/>
            <person name="Gaigalat L."/>
            <person name="Goesmann A."/>
            <person name="Groeger C."/>
            <person name="Gross F."/>
            <person name="Jelsbak L."/>
            <person name="Jelsbak L."/>
            <person name="Kalinowski J."/>
            <person name="Kegler C."/>
            <person name="Knauber T."/>
            <person name="Konietzny S."/>
            <person name="Kopp M."/>
            <person name="Krause L."/>
            <person name="Krug D."/>
            <person name="Linke B."/>
            <person name="Mahmud T."/>
            <person name="Martinez-Arias R."/>
            <person name="McHardy A.C."/>
            <person name="Merai M."/>
            <person name="Meyer F."/>
            <person name="Mormann S."/>
            <person name="Munoz-Dorado J."/>
            <person name="Perez J."/>
            <person name="Pradella S."/>
            <person name="Rachid S."/>
            <person name="Raddatz G."/>
            <person name="Rosenau F."/>
            <person name="Rueckert C."/>
            <person name="Sasse F."/>
            <person name="Scharfe M."/>
            <person name="Schuster S.C."/>
            <person name="Suen G."/>
            <person name="Treuner-Lange A."/>
            <person name="Velicer G.J."/>
            <person name="Vorholter F.-J."/>
            <person name="Weissman K.J."/>
            <person name="Welch R.D."/>
            <person name="Wenzel S.C."/>
            <person name="Whitworth D.E."/>
            <person name="Wilhelm S."/>
            <person name="Wittmann C."/>
            <person name="Bloecker H."/>
            <person name="Puehler A."/>
            <person name="Mueller R."/>
        </authorList>
    </citation>
    <scope>NUCLEOTIDE SEQUENCE [LARGE SCALE GENOMIC DNA]</scope>
    <source>
        <strain evidence="3">So ce56</strain>
    </source>
</reference>
<protein>
    <submittedName>
        <fullName evidence="2">Uncharacterized protein</fullName>
    </submittedName>
</protein>
<sequence>MSRVVARGAIRVDARRAVQKLREHLLVDLDLYLLELVRAAAAGGATQIDLRYDADDVVVTFDGEPPDGPALARLLDHVLNAAPDAASRRLRLLALGVNAALGLRPARVDLLTTGPSSEASGASCTRVRFTPALIEAPAEAPAPAVGPACDEVPRPPGMPAAGLRIEVRRRLGWSVLRRAITGDSPPELAHLAAATGDFPIPIALAGEPLRRALPGGDLQVLVRVPFHVRGARRAALEIVAPPEPAGGPVSSAPRSRPLATPISAPLPSGLPAVDYLEHGVRLVRERWSFAPRFPSAPYQGVELPVRVVVDAAALPTNASRSAVREDAPLRARLREAAAGALLDAIQALAALVCGEGAVPDGALVVDEDRGRLADALAAFACVATGAARAGAELPAEARAVRELPLLRDGRGRPTSLAALEAHDAPRLFLFRGDGRLPKELAPWAGDVVWSPGGLVERALAGLPLADAEAMIEQAKLGAERRRAFLLHATGDPVVPPSPEHAFRDAFQVDEGPLAGLRGELAVFADAREPPRGAEVRVFVDGRHLETVELDPAAVPLPVEIALAWKGRVRPRFAYDGVERDARFWRAVRHALKLAIAAADREARRLFGPGDARRGARSTAPAPAPESELARVRPALRAAIGAVFCAPRRLGAGDGGAGRGGGAAPAPDDGLAPSSFEGLLDARIWPTLTAGWFVSLNGLSALSRTTRGLCAAPPEARGRAADRRPVLAVSQRELDWLAAALPERELVPYGPGLFTEDELAARGPARRRALAASLERLGALPAGAPVLEVSGPGFLALATPSDATVEVWHHASRPLATLEAAPLFGPAAIAIDDDAAAPNSGWDGLLSPRNNAAVHAVERALCEALVAALEGDAAARARLGLRGDPRRERGRPDARVSAYLLDSAHALEARARALGSAPFKAAPSELAARIRRLPLLGMLDARGQEVACSLETLDATHPAPAPIPVLDAAPGFETLSWHPLVARDPRERAALMRWAGGRALLAQSGVPARRQRAAAEQERRASAGKAQQEHGPRGAAGPPRAPLALPGAPSHPLLRVSAAALGVQGLEGEIEIVEGPVSDARFVGPDGAERRVEVELPIPLRLLVRAGAADPSRDASRAILTRLAKAAGRHLIALAPRFDELPPFARGHARRAVLKTLAQGKRVVAEAARARLFHDIEGNLFSLDDLRRDPRAEWLCTSTPPPYPKQRYERPVLALSRPERLQLAAAVLVKDITDAVARDRAAEERLAAPPLAAVGLDAAARAACFAILPFERPAGAQEGAPAAHGEIGLLAPEHAGAAGIAVHVGRRPLCALDAGDGWPLCAAVNDDALEPNRAFDGLKARGDASRLRQAVRDAAARWLRARLAPPGDALATRWIDVATTWPRPLFVTGALWLPARWPRAPEVLVAAPSAALLGEGGEERDGGGFAPRALRCRAGVGSGTTGVAPLAPVEGRLLVWPLREARWDAIAELAMEAAASMAAELSDQAAAAPYLWNLHLLGRLSGGKLAARTASGESVGPAAVRAELAASGCLWITDRRGSADGDFPDGSPPFVLLDDGSPLVEVLRHRAAPGALRELGALAATPAPAVAIAAEIGPVSGTGLPAASAGPPAAGARGAEAPAAMRDAEAPAAEAPPDSSGARAWAIALWRSVLGLLGGEAAPVPGATPEGREAAAGSPLAAALHEAIVRMNLEGSPVRAVVEGRSGRPIRYDASRGHIVLNTEHEALAWLRARGAPDPAAVALLAAAAVGEVNRALQSVTDAEERRALDHLLRSIG</sequence>
<evidence type="ECO:0000313" key="3">
    <source>
        <dbReference type="Proteomes" id="UP000002139"/>
    </source>
</evidence>
<keyword evidence="3" id="KW-1185">Reference proteome</keyword>
<feature type="compositionally biased region" description="Basic and acidic residues" evidence="1">
    <location>
        <begin position="1012"/>
        <end position="1031"/>
    </location>
</feature>
<dbReference type="EMBL" id="AM746676">
    <property type="protein sequence ID" value="CAN98669.1"/>
    <property type="molecule type" value="Genomic_DNA"/>
</dbReference>
<feature type="region of interest" description="Disordered" evidence="1">
    <location>
        <begin position="1600"/>
        <end position="1633"/>
    </location>
</feature>
<feature type="region of interest" description="Disordered" evidence="1">
    <location>
        <begin position="1004"/>
        <end position="1047"/>
    </location>
</feature>
<dbReference type="HOGENOM" id="CLU_238793_0_0_7"/>
<accession>A9FYR0</accession>
<proteinExistence type="predicted"/>
<dbReference type="STRING" id="448385.sce8499"/>
<dbReference type="BioCyc" id="SCEL448385:SCE_RS43540-MONOMER"/>
<dbReference type="eggNOG" id="ENOG5032W3H">
    <property type="taxonomic scope" value="Bacteria"/>
</dbReference>
<dbReference type="OrthoDB" id="5476026at2"/>